<dbReference type="EMBL" id="CAFAZZ010000006">
    <property type="protein sequence ID" value="CAB4839704.1"/>
    <property type="molecule type" value="Genomic_DNA"/>
</dbReference>
<proteinExistence type="predicted"/>
<name>A0A6J7B2Y4_9ZZZZ</name>
<keyword evidence="1" id="KW-1133">Transmembrane helix</keyword>
<feature type="transmembrane region" description="Helical" evidence="1">
    <location>
        <begin position="97"/>
        <end position="115"/>
    </location>
</feature>
<dbReference type="AlphaFoldDB" id="A0A6J7B2Y4"/>
<feature type="transmembrane region" description="Helical" evidence="1">
    <location>
        <begin position="68"/>
        <end position="85"/>
    </location>
</feature>
<feature type="transmembrane region" description="Helical" evidence="1">
    <location>
        <begin position="37"/>
        <end position="56"/>
    </location>
</feature>
<evidence type="ECO:0000313" key="2">
    <source>
        <dbReference type="EMBL" id="CAB4839704.1"/>
    </source>
</evidence>
<protein>
    <submittedName>
        <fullName evidence="2">Unannotated protein</fullName>
    </submittedName>
</protein>
<organism evidence="2">
    <name type="scientific">freshwater metagenome</name>
    <dbReference type="NCBI Taxonomy" id="449393"/>
    <lineage>
        <taxon>unclassified sequences</taxon>
        <taxon>metagenomes</taxon>
        <taxon>ecological metagenomes</taxon>
    </lineage>
</organism>
<sequence>MNAIYYSAFGIHILCVVAILGMLLSQIKKSEKKLNPGVVHATLTALIAGLIMVGLFTKVNPDEVLNHTKIGIKGLVIAVILILGYSNVKKPVLKNSVWGAMLGLTVLNVLIASFWN</sequence>
<evidence type="ECO:0000256" key="1">
    <source>
        <dbReference type="SAM" id="Phobius"/>
    </source>
</evidence>
<gene>
    <name evidence="2" type="ORF">UFOPK3243_00117</name>
</gene>
<keyword evidence="1" id="KW-0472">Membrane</keyword>
<accession>A0A6J7B2Y4</accession>
<feature type="transmembrane region" description="Helical" evidence="1">
    <location>
        <begin position="6"/>
        <end position="25"/>
    </location>
</feature>
<reference evidence="2" key="1">
    <citation type="submission" date="2020-05" db="EMBL/GenBank/DDBJ databases">
        <authorList>
            <person name="Chiriac C."/>
            <person name="Salcher M."/>
            <person name="Ghai R."/>
            <person name="Kavagutti S V."/>
        </authorList>
    </citation>
    <scope>NUCLEOTIDE SEQUENCE</scope>
</reference>
<keyword evidence="1" id="KW-0812">Transmembrane</keyword>